<evidence type="ECO:0000313" key="1">
    <source>
        <dbReference type="EMBL" id="MDD7914663.1"/>
    </source>
</evidence>
<reference evidence="1" key="1">
    <citation type="submission" date="2023-02" db="EMBL/GenBank/DDBJ databases">
        <title>Polaribacter ponticola sp. nov., isolated from seawater.</title>
        <authorList>
            <person name="Baek J.H."/>
            <person name="Kim J.M."/>
            <person name="Choi D.G."/>
            <person name="Jeon C.O."/>
        </authorList>
    </citation>
    <scope>NUCLEOTIDE SEQUENCE</scope>
    <source>
        <strain evidence="1">MSW5</strain>
    </source>
</reference>
<organism evidence="1 2">
    <name type="scientific">Polaribacter ponticola</name>
    <dbReference type="NCBI Taxonomy" id="2978475"/>
    <lineage>
        <taxon>Bacteria</taxon>
        <taxon>Pseudomonadati</taxon>
        <taxon>Bacteroidota</taxon>
        <taxon>Flavobacteriia</taxon>
        <taxon>Flavobacteriales</taxon>
        <taxon>Flavobacteriaceae</taxon>
    </lineage>
</organism>
<name>A0ABT5S987_9FLAO</name>
<gene>
    <name evidence="1" type="ORF">N5A56_009635</name>
</gene>
<proteinExistence type="predicted"/>
<comment type="caution">
    <text evidence="1">The sequence shown here is derived from an EMBL/GenBank/DDBJ whole genome shotgun (WGS) entry which is preliminary data.</text>
</comment>
<sequence length="178" mass="20297">MKKSTENNSKQSFLKEGLKGDISKHHKKYLGTDIPEGYFVKSKMSILDKIKEEQVTEEVISKKGNIIWMQPQFKYIAAASLVFILSLTVWLQSSSNYNSLETNTIESFVFSDDVLINSLLIEESEIDAFEDATLFNEVLVKAELSEQKLDNLILNSLFVEDTLLDDYINEGMIETIIL</sequence>
<dbReference type="Proteomes" id="UP001151478">
    <property type="component" value="Unassembled WGS sequence"/>
</dbReference>
<dbReference type="EMBL" id="JAOSLC020000003">
    <property type="protein sequence ID" value="MDD7914663.1"/>
    <property type="molecule type" value="Genomic_DNA"/>
</dbReference>
<evidence type="ECO:0000313" key="2">
    <source>
        <dbReference type="Proteomes" id="UP001151478"/>
    </source>
</evidence>
<keyword evidence="2" id="KW-1185">Reference proteome</keyword>
<accession>A0ABT5S987</accession>
<protein>
    <submittedName>
        <fullName evidence="1">Uncharacterized protein</fullName>
    </submittedName>
</protein>
<dbReference type="RefSeq" id="WP_265725268.1">
    <property type="nucleotide sequence ID" value="NZ_JAOSLC020000003.1"/>
</dbReference>